<dbReference type="GO" id="GO:0016491">
    <property type="term" value="F:oxidoreductase activity"/>
    <property type="evidence" value="ECO:0007669"/>
    <property type="project" value="InterPro"/>
</dbReference>
<dbReference type="Proteomes" id="UP000236630">
    <property type="component" value="Unassembled WGS sequence"/>
</dbReference>
<reference evidence="8 9" key="1">
    <citation type="journal article" date="2017" name="Front. Genet.">
        <title>Draft sequencing of the heterozygous diploid genome of Satsuma (Citrus unshiu Marc.) using a hybrid assembly approach.</title>
        <authorList>
            <person name="Shimizu T."/>
            <person name="Tanizawa Y."/>
            <person name="Mochizuki T."/>
            <person name="Nagasaki H."/>
            <person name="Yoshioka T."/>
            <person name="Toyoda A."/>
            <person name="Fujiyama A."/>
            <person name="Kaminuma E."/>
            <person name="Nakamura Y."/>
        </authorList>
    </citation>
    <scope>NUCLEOTIDE SEQUENCE [LARGE SCALE GENOMIC DNA]</scope>
    <source>
        <strain evidence="9">cv. Miyagawa wase</strain>
    </source>
</reference>
<name>A0A2H5QKN2_CITUN</name>
<evidence type="ECO:0000313" key="9">
    <source>
        <dbReference type="Proteomes" id="UP000236630"/>
    </source>
</evidence>
<dbReference type="PANTHER" id="PTHR22893:SF114">
    <property type="entry name" value="12-OXOPHYTODIENOATE REDUCTASE 2"/>
    <property type="match status" value="1"/>
</dbReference>
<dbReference type="GO" id="GO:0010181">
    <property type="term" value="F:FMN binding"/>
    <property type="evidence" value="ECO:0007669"/>
    <property type="project" value="InterPro"/>
</dbReference>
<organism evidence="8 9">
    <name type="scientific">Citrus unshiu</name>
    <name type="common">Satsuma mandarin</name>
    <name type="synonym">Citrus nobilis var. unshiu</name>
    <dbReference type="NCBI Taxonomy" id="55188"/>
    <lineage>
        <taxon>Eukaryota</taxon>
        <taxon>Viridiplantae</taxon>
        <taxon>Streptophyta</taxon>
        <taxon>Embryophyta</taxon>
        <taxon>Tracheophyta</taxon>
        <taxon>Spermatophyta</taxon>
        <taxon>Magnoliopsida</taxon>
        <taxon>eudicotyledons</taxon>
        <taxon>Gunneridae</taxon>
        <taxon>Pentapetalae</taxon>
        <taxon>rosids</taxon>
        <taxon>malvids</taxon>
        <taxon>Sapindales</taxon>
        <taxon>Rutaceae</taxon>
        <taxon>Aurantioideae</taxon>
        <taxon>Citrus</taxon>
    </lineage>
</organism>
<comment type="cofactor">
    <cofactor evidence="1">
        <name>FMN</name>
        <dbReference type="ChEBI" id="CHEBI:58210"/>
    </cofactor>
</comment>
<keyword evidence="3" id="KW-0285">Flavoprotein</keyword>
<feature type="domain" description="NADH:flavin oxidoreductase/NADH oxidase N-terminal" evidence="7">
    <location>
        <begin position="11"/>
        <end position="111"/>
    </location>
</feature>
<dbReference type="SUPFAM" id="SSF51395">
    <property type="entry name" value="FMN-linked oxidoreductases"/>
    <property type="match status" value="1"/>
</dbReference>
<evidence type="ECO:0000256" key="3">
    <source>
        <dbReference type="ARBA" id="ARBA00022630"/>
    </source>
</evidence>
<evidence type="ECO:0000256" key="1">
    <source>
        <dbReference type="ARBA" id="ARBA00001917"/>
    </source>
</evidence>
<dbReference type="Pfam" id="PF00724">
    <property type="entry name" value="Oxidored_FMN"/>
    <property type="match status" value="1"/>
</dbReference>
<dbReference type="EMBL" id="BDQV01000458">
    <property type="protein sequence ID" value="GAY65174.1"/>
    <property type="molecule type" value="Genomic_DNA"/>
</dbReference>
<sequence length="111" mass="12115">MDVLSVPLLKYPNTPGIWTKELVEAWKPIVDAVHQKGGIFFCQLRHVGRVSTFGFQPNGKALISSTNKGVTPGLDGQDWSSPRPLRTEEIPQIGNDFRLAAPNAIEAGFDG</sequence>
<keyword evidence="5" id="KW-0521">NADP</keyword>
<evidence type="ECO:0000313" key="8">
    <source>
        <dbReference type="EMBL" id="GAY65174.1"/>
    </source>
</evidence>
<dbReference type="Gene3D" id="3.20.20.70">
    <property type="entry name" value="Aldolase class I"/>
    <property type="match status" value="1"/>
</dbReference>
<comment type="caution">
    <text evidence="8">The sequence shown here is derived from an EMBL/GenBank/DDBJ whole genome shotgun (WGS) entry which is preliminary data.</text>
</comment>
<dbReference type="InterPro" id="IPR013785">
    <property type="entry name" value="Aldolase_TIM"/>
</dbReference>
<feature type="region of interest" description="Disordered" evidence="6">
    <location>
        <begin position="66"/>
        <end position="85"/>
    </location>
</feature>
<dbReference type="AlphaFoldDB" id="A0A2H5QKN2"/>
<dbReference type="InterPro" id="IPR045247">
    <property type="entry name" value="Oye-like"/>
</dbReference>
<evidence type="ECO:0000256" key="6">
    <source>
        <dbReference type="SAM" id="MobiDB-lite"/>
    </source>
</evidence>
<protein>
    <recommendedName>
        <fullName evidence="7">NADH:flavin oxidoreductase/NADH oxidase N-terminal domain-containing protein</fullName>
    </recommendedName>
</protein>
<dbReference type="InterPro" id="IPR001155">
    <property type="entry name" value="OxRdtase_FMN_N"/>
</dbReference>
<evidence type="ECO:0000256" key="4">
    <source>
        <dbReference type="ARBA" id="ARBA00022643"/>
    </source>
</evidence>
<dbReference type="PANTHER" id="PTHR22893">
    <property type="entry name" value="NADH OXIDOREDUCTASE-RELATED"/>
    <property type="match status" value="1"/>
</dbReference>
<proteinExistence type="inferred from homology"/>
<evidence type="ECO:0000256" key="2">
    <source>
        <dbReference type="ARBA" id="ARBA00005979"/>
    </source>
</evidence>
<keyword evidence="9" id="KW-1185">Reference proteome</keyword>
<gene>
    <name evidence="8" type="ORF">CUMW_239210</name>
</gene>
<dbReference type="STRING" id="55188.A0A2H5QKN2"/>
<evidence type="ECO:0000256" key="5">
    <source>
        <dbReference type="ARBA" id="ARBA00022857"/>
    </source>
</evidence>
<evidence type="ECO:0000259" key="7">
    <source>
        <dbReference type="Pfam" id="PF00724"/>
    </source>
</evidence>
<keyword evidence="4" id="KW-0288">FMN</keyword>
<comment type="similarity">
    <text evidence="2">Belongs to the NADH:flavin oxidoreductase/NADH oxidase family.</text>
</comment>
<accession>A0A2H5QKN2</accession>